<keyword evidence="1" id="KW-0863">Zinc-finger</keyword>
<evidence type="ECO:0000256" key="2">
    <source>
        <dbReference type="SAM" id="MobiDB-lite"/>
    </source>
</evidence>
<evidence type="ECO:0000313" key="5">
    <source>
        <dbReference type="Proteomes" id="UP000805614"/>
    </source>
</evidence>
<dbReference type="Proteomes" id="UP000805614">
    <property type="component" value="Unassembled WGS sequence"/>
</dbReference>
<dbReference type="RefSeq" id="WP_187244824.1">
    <property type="nucleotide sequence ID" value="NZ_BAAAOK010000001.1"/>
</dbReference>
<comment type="caution">
    <text evidence="4">The sequence shown here is derived from an EMBL/GenBank/DDBJ whole genome shotgun (WGS) entry which is preliminary data.</text>
</comment>
<feature type="domain" description="SWIM-type" evidence="3">
    <location>
        <begin position="56"/>
        <end position="90"/>
    </location>
</feature>
<keyword evidence="1" id="KW-0479">Metal-binding</keyword>
<keyword evidence="5" id="KW-1185">Reference proteome</keyword>
<reference evidence="4 5" key="1">
    <citation type="submission" date="2020-06" db="EMBL/GenBank/DDBJ databases">
        <title>Actinomadura xiongansis sp. nov., isolated from soil of Baiyangdian.</title>
        <authorList>
            <person name="Zhang X."/>
        </authorList>
    </citation>
    <scope>NUCLEOTIDE SEQUENCE [LARGE SCALE GENOMIC DNA]</scope>
    <source>
        <strain evidence="4 5">HBUM206468</strain>
    </source>
</reference>
<feature type="region of interest" description="Disordered" evidence="2">
    <location>
        <begin position="329"/>
        <end position="348"/>
    </location>
</feature>
<dbReference type="InterPro" id="IPR007527">
    <property type="entry name" value="Znf_SWIM"/>
</dbReference>
<evidence type="ECO:0000256" key="1">
    <source>
        <dbReference type="PROSITE-ProRule" id="PRU00325"/>
    </source>
</evidence>
<sequence>MIPTRGDLLALTPDALAALANRGLVKRAAKELDAGAAPEVEHGENGTVRGRFPDDVETTLPARAGLDGASCTCAATGVCRHQIGLILAYQRQAAQAQPTAPMESTEPMEGTAPKPLAEVAAPASPAQAIGVAPPDWSPGAFDDDALAGVLGERAVAAARRTHRAGYAARIHRPTAADPVASVELPTCTVRFLVPGELGYVHTDAIAAIRGEVIALAVWSFRAADELGAFGADVRIDVGGGADRATVGSGLEAALSIVDQVLLDGAMHAGPVVATALIRAGRELTGNGLHWPAAALDDLAGQLTAYRERDAGYDPGRFAELLTEVHARHRAGRHEGGSPRSQVLGTDESTESPLRRVRLVSLGCRVGGTDARRSVGVYLAHAGSGIVLVLKRAWEVADGEIVTGHDLATRRIAGSALREFAAANIVSETASRSASRVVRLAAGRVAKSTITPLGAAWEHLPDTVLVRDLRALGAMLGALPPRLIRPRVEAELVRVIEIAEVRDIGYDPGGQRLEAVIADQAGTTAVMSAAYNPYCPGALDRLASALSGEHGDPLYLSGSVRRVRGTVELDPIAVMTADGVASPDLAPGDGDAALMARTEQRADPLSSALETALATCAEAAHRGLRHVPAGFHARIGQSVSELDKAGLRTAAGLLTELGAVLGGDDTGRMADAWVNAQLRLLTTAELS</sequence>
<feature type="region of interest" description="Disordered" evidence="2">
    <location>
        <begin position="35"/>
        <end position="54"/>
    </location>
</feature>
<feature type="compositionally biased region" description="Basic and acidic residues" evidence="2">
    <location>
        <begin position="35"/>
        <end position="44"/>
    </location>
</feature>
<dbReference type="EMBL" id="JABVEC010000015">
    <property type="protein sequence ID" value="MBC6467803.1"/>
    <property type="molecule type" value="Genomic_DNA"/>
</dbReference>
<evidence type="ECO:0000313" key="4">
    <source>
        <dbReference type="EMBL" id="MBC6467803.1"/>
    </source>
</evidence>
<protein>
    <recommendedName>
        <fullName evidence="3">SWIM-type domain-containing protein</fullName>
    </recommendedName>
</protein>
<proteinExistence type="predicted"/>
<name>A0ABR7LTS6_9ACTN</name>
<gene>
    <name evidence="4" type="ORF">HKK74_20215</name>
</gene>
<evidence type="ECO:0000259" key="3">
    <source>
        <dbReference type="PROSITE" id="PS50966"/>
    </source>
</evidence>
<accession>A0ABR7LTS6</accession>
<dbReference type="PROSITE" id="PS50966">
    <property type="entry name" value="ZF_SWIM"/>
    <property type="match status" value="1"/>
</dbReference>
<keyword evidence="1" id="KW-0862">Zinc</keyword>
<organism evidence="4 5">
    <name type="scientific">Actinomadura alba</name>
    <dbReference type="NCBI Taxonomy" id="406431"/>
    <lineage>
        <taxon>Bacteria</taxon>
        <taxon>Bacillati</taxon>
        <taxon>Actinomycetota</taxon>
        <taxon>Actinomycetes</taxon>
        <taxon>Streptosporangiales</taxon>
        <taxon>Thermomonosporaceae</taxon>
        <taxon>Actinomadura</taxon>
    </lineage>
</organism>